<dbReference type="AlphaFoldDB" id="A0A445LU75"/>
<keyword evidence="1" id="KW-0812">Transmembrane</keyword>
<comment type="caution">
    <text evidence="2">The sequence shown here is derived from an EMBL/GenBank/DDBJ whole genome shotgun (WGS) entry which is preliminary data.</text>
</comment>
<sequence length="106" mass="11987">MVQGRSRFTLLHAILQYFSCTIYMGRVEPLHSSFSIVVMFTNKMNLIKPFILLCFLYGVILIAAVVAGEPSKDEEKGTNGIHEEFSGCDDVQGSRKYILFSSHVFF</sequence>
<reference evidence="2 3" key="1">
    <citation type="submission" date="2018-09" db="EMBL/GenBank/DDBJ databases">
        <title>A high-quality reference genome of wild soybean provides a powerful tool to mine soybean genomes.</title>
        <authorList>
            <person name="Xie M."/>
            <person name="Chung C.Y.L."/>
            <person name="Li M.-W."/>
            <person name="Wong F.-L."/>
            <person name="Chan T.-F."/>
            <person name="Lam H.-M."/>
        </authorList>
    </citation>
    <scope>NUCLEOTIDE SEQUENCE [LARGE SCALE GENOMIC DNA]</scope>
    <source>
        <strain evidence="3">cv. W05</strain>
        <tissue evidence="2">Hypocotyl of etiolated seedlings</tissue>
    </source>
</reference>
<feature type="transmembrane region" description="Helical" evidence="1">
    <location>
        <begin position="46"/>
        <end position="67"/>
    </location>
</feature>
<protein>
    <recommendedName>
        <fullName evidence="4">Transmembrane protein</fullName>
    </recommendedName>
</protein>
<evidence type="ECO:0000313" key="2">
    <source>
        <dbReference type="EMBL" id="RZC26770.1"/>
    </source>
</evidence>
<keyword evidence="3" id="KW-1185">Reference proteome</keyword>
<dbReference type="Proteomes" id="UP000289340">
    <property type="component" value="Chromosome 2"/>
</dbReference>
<keyword evidence="1" id="KW-1133">Transmembrane helix</keyword>
<evidence type="ECO:0000313" key="3">
    <source>
        <dbReference type="Proteomes" id="UP000289340"/>
    </source>
</evidence>
<dbReference type="EMBL" id="QZWG01000002">
    <property type="protein sequence ID" value="RZC26770.1"/>
    <property type="molecule type" value="Genomic_DNA"/>
</dbReference>
<proteinExistence type="predicted"/>
<name>A0A445LU75_GLYSO</name>
<keyword evidence="1" id="KW-0472">Membrane</keyword>
<accession>A0A445LU75</accession>
<gene>
    <name evidence="2" type="ORF">D0Y65_005095</name>
</gene>
<organism evidence="2 3">
    <name type="scientific">Glycine soja</name>
    <name type="common">Wild soybean</name>
    <dbReference type="NCBI Taxonomy" id="3848"/>
    <lineage>
        <taxon>Eukaryota</taxon>
        <taxon>Viridiplantae</taxon>
        <taxon>Streptophyta</taxon>
        <taxon>Embryophyta</taxon>
        <taxon>Tracheophyta</taxon>
        <taxon>Spermatophyta</taxon>
        <taxon>Magnoliopsida</taxon>
        <taxon>eudicotyledons</taxon>
        <taxon>Gunneridae</taxon>
        <taxon>Pentapetalae</taxon>
        <taxon>rosids</taxon>
        <taxon>fabids</taxon>
        <taxon>Fabales</taxon>
        <taxon>Fabaceae</taxon>
        <taxon>Papilionoideae</taxon>
        <taxon>50 kb inversion clade</taxon>
        <taxon>NPAAA clade</taxon>
        <taxon>indigoferoid/millettioid clade</taxon>
        <taxon>Phaseoleae</taxon>
        <taxon>Glycine</taxon>
        <taxon>Glycine subgen. Soja</taxon>
    </lineage>
</organism>
<evidence type="ECO:0000256" key="1">
    <source>
        <dbReference type="SAM" id="Phobius"/>
    </source>
</evidence>
<evidence type="ECO:0008006" key="4">
    <source>
        <dbReference type="Google" id="ProtNLM"/>
    </source>
</evidence>